<feature type="region of interest" description="Disordered" evidence="2">
    <location>
        <begin position="58"/>
        <end position="97"/>
    </location>
</feature>
<feature type="compositionally biased region" description="Low complexity" evidence="2">
    <location>
        <begin position="88"/>
        <end position="97"/>
    </location>
</feature>
<keyword evidence="1" id="KW-0472">Membrane</keyword>
<comment type="subcellular location">
    <subcellularLocation>
        <location evidence="1">Cell outer membrane</location>
    </subcellularLocation>
</comment>
<comment type="caution">
    <text evidence="4">The sequence shown here is derived from an EMBL/GenBank/DDBJ whole genome shotgun (WGS) entry which is preliminary data.</text>
</comment>
<dbReference type="InterPro" id="IPR050218">
    <property type="entry name" value="LptD"/>
</dbReference>
<evidence type="ECO:0000256" key="1">
    <source>
        <dbReference type="HAMAP-Rule" id="MF_01411"/>
    </source>
</evidence>
<dbReference type="PANTHER" id="PTHR30189:SF1">
    <property type="entry name" value="LPS-ASSEMBLY PROTEIN LPTD"/>
    <property type="match status" value="1"/>
</dbReference>
<dbReference type="InterPro" id="IPR007543">
    <property type="entry name" value="LptD_C"/>
</dbReference>
<keyword evidence="1" id="KW-0732">Signal</keyword>
<feature type="domain" description="LptD C-terminal" evidence="3">
    <location>
        <begin position="365"/>
        <end position="727"/>
    </location>
</feature>
<protein>
    <recommendedName>
        <fullName evidence="1">LPS-assembly protein LptD</fullName>
    </recommendedName>
</protein>
<comment type="similarity">
    <text evidence="1">Belongs to the LptD family.</text>
</comment>
<comment type="subunit">
    <text evidence="1">Component of the lipopolysaccharide transport and assembly complex.</text>
</comment>
<organism evidence="4 5">
    <name type="scientific">Paracoccus broussonetiae subsp. drimophilus</name>
    <dbReference type="NCBI Taxonomy" id="3373869"/>
    <lineage>
        <taxon>Bacteria</taxon>
        <taxon>Pseudomonadati</taxon>
        <taxon>Pseudomonadota</taxon>
        <taxon>Alphaproteobacteria</taxon>
        <taxon>Rhodobacterales</taxon>
        <taxon>Paracoccaceae</taxon>
        <taxon>Paracoccus</taxon>
        <taxon>Paracoccus broussonetiae</taxon>
    </lineage>
</organism>
<dbReference type="InterPro" id="IPR020889">
    <property type="entry name" value="LipoPS_assembly_LptD"/>
</dbReference>
<evidence type="ECO:0000313" key="5">
    <source>
        <dbReference type="Proteomes" id="UP001609376"/>
    </source>
</evidence>
<sequence length="804" mass="88732">MAARKVSKGCGAHPARRAALIVAACAGIGPTLTIAPALAQSLMADGQTLPAYDGNEGFWTDKDQGPALAPTESPDGNTRMADGTEATQVSSVASPSQQVRIAPSVNAPQRGTAATVLADNVTLDGNKQLTASGGVVIWYQGTRLIASRVIYDGQNGGAIIEGPIHLTQPDRRGTRDETIVIADSAQLDPNLQDGILRGARLVLARELQLASREMRREQEGRITTMDNVVASSCNVCASDPVPLWEIRARRITHDAQTKMLHFDQPQFRAFGVPLASLPSLTAPDPTVERMTGFLRPQFRTTSSLGVGIKLPYFITLGDHADLTVTPYVAASRTTTLELRYRQAYSNGEMEWNGALSRDDIEPGETRGYLFGAARFELPRGYQLGVQLQMATNRAYLLDYDITDADRLWSGLTLDRVKRDRMVIARIGNYESLRDDEPDDITPSVVADALWERRWQPDRIGGIASLEWSMHAHRRQSNEDIIGRDMARASVMLDWQRNEILPGGVVGTVETQLNTDFYTINQDSRYEDFVARADPTLAAELRWPLARHSGGVTQIIEPVAQLIWSPERDAEDEVPNEDSRLIEFDEGNLYSLDRFPGWDARESGLRANLGVSWTRIDPTGWQLGVTAGRVLRSQPDSAFDGTGPLGGKRSDWLLSANYSGTNGLALVNRALFDDSFTMSRNELRLGWLKPGLQVSAGYLWMDSDPREDRMEDVSELTAVAGWQIRDGWWASAETRYDFAENRAQKAELGLEYRNECVTVEMSVKRRFSSSETLREDTSLDLGVRLGGFGKQQSGPGTVARRACLR</sequence>
<name>A0ABW7LL16_9RHOB</name>
<evidence type="ECO:0000259" key="3">
    <source>
        <dbReference type="Pfam" id="PF04453"/>
    </source>
</evidence>
<reference evidence="4 5" key="1">
    <citation type="submission" date="2024-10" db="EMBL/GenBank/DDBJ databases">
        <title>Paracoccus drimophilus sp. nov., a novel bacterium from corn roots in Hunan.</title>
        <authorList>
            <person name="Li X."/>
        </authorList>
    </citation>
    <scope>NUCLEOTIDE SEQUENCE [LARGE SCALE GENOMIC DNA]</scope>
    <source>
        <strain evidence="4 5">NGMCC 1.201697</strain>
    </source>
</reference>
<evidence type="ECO:0000313" key="4">
    <source>
        <dbReference type="EMBL" id="MFH5774020.1"/>
    </source>
</evidence>
<dbReference type="PANTHER" id="PTHR30189">
    <property type="entry name" value="LPS-ASSEMBLY PROTEIN"/>
    <property type="match status" value="1"/>
</dbReference>
<dbReference type="Pfam" id="PF04453">
    <property type="entry name" value="LptD"/>
    <property type="match status" value="1"/>
</dbReference>
<gene>
    <name evidence="1" type="primary">lptD</name>
    <name evidence="4" type="ORF">ACHFJ0_07190</name>
</gene>
<proteinExistence type="inferred from homology"/>
<accession>A0ABW7LL16</accession>
<evidence type="ECO:0000256" key="2">
    <source>
        <dbReference type="SAM" id="MobiDB-lite"/>
    </source>
</evidence>
<dbReference type="HAMAP" id="MF_01411">
    <property type="entry name" value="LPS_assembly_LptD"/>
    <property type="match status" value="1"/>
</dbReference>
<keyword evidence="5" id="KW-1185">Reference proteome</keyword>
<keyword evidence="1" id="KW-0998">Cell outer membrane</keyword>
<comment type="function">
    <text evidence="1">Involved in the assembly of lipopolysaccharide (LPS) at the surface of the outer membrane.</text>
</comment>
<dbReference type="EMBL" id="JBIMPR010000004">
    <property type="protein sequence ID" value="MFH5774020.1"/>
    <property type="molecule type" value="Genomic_DNA"/>
</dbReference>
<dbReference type="RefSeq" id="WP_395132916.1">
    <property type="nucleotide sequence ID" value="NZ_JBIMPR010000004.1"/>
</dbReference>
<comment type="caution">
    <text evidence="1">Lacks conserved residue(s) required for the propagation of feature annotation.</text>
</comment>
<dbReference type="Proteomes" id="UP001609376">
    <property type="component" value="Unassembled WGS sequence"/>
</dbReference>